<evidence type="ECO:0000313" key="5">
    <source>
        <dbReference type="Proteomes" id="UP000199421"/>
    </source>
</evidence>
<dbReference type="AlphaFoldDB" id="A0A1H7LU02"/>
<dbReference type="Gene3D" id="2.60.120.1440">
    <property type="match status" value="1"/>
</dbReference>
<gene>
    <name evidence="4" type="ORF">SAMN05661044_01755</name>
</gene>
<keyword evidence="5" id="KW-1185">Reference proteome</keyword>
<dbReference type="GO" id="GO:0016989">
    <property type="term" value="F:sigma factor antagonist activity"/>
    <property type="evidence" value="ECO:0007669"/>
    <property type="project" value="TreeGrafter"/>
</dbReference>
<dbReference type="Pfam" id="PF04773">
    <property type="entry name" value="FecR"/>
    <property type="match status" value="1"/>
</dbReference>
<dbReference type="Gene3D" id="3.55.50.30">
    <property type="match status" value="1"/>
</dbReference>
<dbReference type="InterPro" id="IPR006860">
    <property type="entry name" value="FecR"/>
</dbReference>
<evidence type="ECO:0000259" key="2">
    <source>
        <dbReference type="Pfam" id="PF04773"/>
    </source>
</evidence>
<dbReference type="EMBL" id="FOAF01000001">
    <property type="protein sequence ID" value="SEL01787.1"/>
    <property type="molecule type" value="Genomic_DNA"/>
</dbReference>
<dbReference type="Pfam" id="PF16344">
    <property type="entry name" value="FecR_C"/>
    <property type="match status" value="1"/>
</dbReference>
<dbReference type="InterPro" id="IPR012373">
    <property type="entry name" value="Ferrdict_sens_TM"/>
</dbReference>
<dbReference type="InterPro" id="IPR032508">
    <property type="entry name" value="FecR_C"/>
</dbReference>
<accession>A0A1H7LU02</accession>
<dbReference type="PANTHER" id="PTHR30273:SF2">
    <property type="entry name" value="PROTEIN FECR"/>
    <property type="match status" value="1"/>
</dbReference>
<evidence type="ECO:0000256" key="1">
    <source>
        <dbReference type="SAM" id="Phobius"/>
    </source>
</evidence>
<dbReference type="PANTHER" id="PTHR30273">
    <property type="entry name" value="PERIPLASMIC SIGNAL SENSOR AND SIGMA FACTOR ACTIVATOR FECR-RELATED"/>
    <property type="match status" value="1"/>
</dbReference>
<proteinExistence type="predicted"/>
<dbReference type="RefSeq" id="WP_093322177.1">
    <property type="nucleotide sequence ID" value="NZ_FOAF01000001.1"/>
</dbReference>
<organism evidence="4 5">
    <name type="scientific">Olivibacter domesticus</name>
    <name type="common">Pseudosphingobacterium domesticum</name>
    <dbReference type="NCBI Taxonomy" id="407022"/>
    <lineage>
        <taxon>Bacteria</taxon>
        <taxon>Pseudomonadati</taxon>
        <taxon>Bacteroidota</taxon>
        <taxon>Sphingobacteriia</taxon>
        <taxon>Sphingobacteriales</taxon>
        <taxon>Sphingobacteriaceae</taxon>
        <taxon>Olivibacter</taxon>
    </lineage>
</organism>
<keyword evidence="1" id="KW-0812">Transmembrane</keyword>
<sequence length="324" mass="37522">MEEKELDALLERYLAGTASEREKAIIEAWFAEVNDKPFILNPAQLIPSAQKMLEEIARKTNYTQKKRNIFHLITTWKIAASVLLSLFAYFAFLWVQQKNQPISNKTNTKYFSYHTTPGQKAKLTLPDSSIIWLNGNSSIRYSKNLTDTVREIFLDKGEAFFAVKEEIQRPFIVHTMYIDTKVLGTSFNIRALDYEGNYVLSVSTGAVQVKERKGKERILGNYTAGKQLSYAVLNQIYHEKQVKVSDFIAWKEQVLVFRDASFLEVKQQLEDWYNIKITFTRHQPKNIAFTATFKNESLHTVLQALSKINPFTYTINDKEVLIKH</sequence>
<name>A0A1H7LU02_OLID1</name>
<dbReference type="PIRSF" id="PIRSF018266">
    <property type="entry name" value="FecR"/>
    <property type="match status" value="1"/>
</dbReference>
<feature type="domain" description="Protein FecR C-terminal" evidence="3">
    <location>
        <begin position="255"/>
        <end position="322"/>
    </location>
</feature>
<dbReference type="OrthoDB" id="697544at2"/>
<protein>
    <submittedName>
        <fullName evidence="4">FecR family protein</fullName>
    </submittedName>
</protein>
<reference evidence="5" key="1">
    <citation type="submission" date="2016-10" db="EMBL/GenBank/DDBJ databases">
        <authorList>
            <person name="Varghese N."/>
            <person name="Submissions S."/>
        </authorList>
    </citation>
    <scope>NUCLEOTIDE SEQUENCE [LARGE SCALE GENOMIC DNA]</scope>
    <source>
        <strain evidence="5">DSM 18733</strain>
    </source>
</reference>
<evidence type="ECO:0000259" key="3">
    <source>
        <dbReference type="Pfam" id="PF16344"/>
    </source>
</evidence>
<evidence type="ECO:0000313" key="4">
    <source>
        <dbReference type="EMBL" id="SEL01787.1"/>
    </source>
</evidence>
<dbReference type="Proteomes" id="UP000199421">
    <property type="component" value="Unassembled WGS sequence"/>
</dbReference>
<keyword evidence="1" id="KW-0472">Membrane</keyword>
<feature type="domain" description="FecR protein" evidence="2">
    <location>
        <begin position="113"/>
        <end position="208"/>
    </location>
</feature>
<feature type="transmembrane region" description="Helical" evidence="1">
    <location>
        <begin position="69"/>
        <end position="95"/>
    </location>
</feature>
<keyword evidence="1" id="KW-1133">Transmembrane helix</keyword>
<dbReference type="STRING" id="407022.SAMN05661044_01755"/>